<keyword evidence="2" id="KW-1185">Reference proteome</keyword>
<dbReference type="Proteomes" id="UP001449795">
    <property type="component" value="Chromosome"/>
</dbReference>
<dbReference type="SUPFAM" id="SSF53187">
    <property type="entry name" value="Zn-dependent exopeptidases"/>
    <property type="match status" value="1"/>
</dbReference>
<name>A0ABZ3D8X8_9PROT</name>
<dbReference type="InterPro" id="IPR007709">
    <property type="entry name" value="N-FG_amidohydro"/>
</dbReference>
<accession>A0ABZ3D8X8</accession>
<dbReference type="RefSeq" id="WP_342629528.1">
    <property type="nucleotide sequence ID" value="NZ_CP152276.1"/>
</dbReference>
<evidence type="ECO:0000313" key="2">
    <source>
        <dbReference type="Proteomes" id="UP001449795"/>
    </source>
</evidence>
<dbReference type="Pfam" id="PF05013">
    <property type="entry name" value="FGase"/>
    <property type="match status" value="1"/>
</dbReference>
<dbReference type="EMBL" id="CP152276">
    <property type="protein sequence ID" value="XAE44234.1"/>
    <property type="molecule type" value="Genomic_DNA"/>
</dbReference>
<reference evidence="1 2" key="1">
    <citation type="submission" date="2024-04" db="EMBL/GenBank/DDBJ databases">
        <title>Complete genome sequence of Nguyenibacter vanlangesis HBCM-1154, a strain capable of nitrogen fixation, IAA production, and phosphorus solubilization isolated from sugarcane soil.</title>
        <authorList>
            <person name="MY HANH P."/>
        </authorList>
    </citation>
    <scope>NUCLEOTIDE SEQUENCE [LARGE SCALE GENOMIC DNA]</scope>
    <source>
        <strain evidence="1 2">HBCM 1154</strain>
    </source>
</reference>
<proteinExistence type="predicted"/>
<dbReference type="Gene3D" id="3.40.630.40">
    <property type="entry name" value="Zn-dependent exopeptidases"/>
    <property type="match status" value="1"/>
</dbReference>
<gene>
    <name evidence="1" type="ORF">AAC691_07330</name>
</gene>
<sequence>MNGWKTSRRRATGTGYSDAAEWHRASGHLKKIVRTKMGKKYPAETHDQSAAEAVQIVNPAGRSPYLLLCEHASSFIPAEYGELGLPPDERLRHIAWDIGAREVALSLAEHLDAPLVLGKVSRLVIDLNRPLHSDSSIPVSSEVTEIPGNMALSPHARQERQRRWFHPFHDLVGECLNRRAATGQRTLLVGIHSFTPVFKGERRPWPAGILFGQAGAYGRAFIRALSASSGSEVAENNPYQIKVDEDYAVPVHGDARGIPACLVEIRQDLITESAGALQWSGFLAHAARVVQDEAF</sequence>
<evidence type="ECO:0000313" key="1">
    <source>
        <dbReference type="EMBL" id="XAE44234.1"/>
    </source>
</evidence>
<dbReference type="PIRSF" id="PIRSF029730">
    <property type="entry name" value="UCP029730"/>
    <property type="match status" value="1"/>
</dbReference>
<organism evidence="1 2">
    <name type="scientific">Nguyenibacter vanlangensis</name>
    <dbReference type="NCBI Taxonomy" id="1216886"/>
    <lineage>
        <taxon>Bacteria</taxon>
        <taxon>Pseudomonadati</taxon>
        <taxon>Pseudomonadota</taxon>
        <taxon>Alphaproteobacteria</taxon>
        <taxon>Acetobacterales</taxon>
        <taxon>Acetobacteraceae</taxon>
        <taxon>Nguyenibacter</taxon>
    </lineage>
</organism>
<protein>
    <submittedName>
        <fullName evidence="1">N-formylglutamate amidohydrolase</fullName>
    </submittedName>
</protein>
<dbReference type="InterPro" id="IPR011227">
    <property type="entry name" value="UCP029730"/>
</dbReference>